<comment type="caution">
    <text evidence="1">The sequence shown here is derived from an EMBL/GenBank/DDBJ whole genome shotgun (WGS) entry which is preliminary data.</text>
</comment>
<protein>
    <submittedName>
        <fullName evidence="1">Uncharacterized protein</fullName>
    </submittedName>
</protein>
<dbReference type="Proteomes" id="UP001500936">
    <property type="component" value="Unassembled WGS sequence"/>
</dbReference>
<organism evidence="1 2">
    <name type="scientific">Nibrella viscosa</name>
    <dbReference type="NCBI Taxonomy" id="1084524"/>
    <lineage>
        <taxon>Bacteria</taxon>
        <taxon>Pseudomonadati</taxon>
        <taxon>Bacteroidota</taxon>
        <taxon>Cytophagia</taxon>
        <taxon>Cytophagales</taxon>
        <taxon>Spirosomataceae</taxon>
        <taxon>Nibrella</taxon>
    </lineage>
</organism>
<reference evidence="2" key="1">
    <citation type="journal article" date="2019" name="Int. J. Syst. Evol. Microbiol.">
        <title>The Global Catalogue of Microorganisms (GCM) 10K type strain sequencing project: providing services to taxonomists for standard genome sequencing and annotation.</title>
        <authorList>
            <consortium name="The Broad Institute Genomics Platform"/>
            <consortium name="The Broad Institute Genome Sequencing Center for Infectious Disease"/>
            <person name="Wu L."/>
            <person name="Ma J."/>
        </authorList>
    </citation>
    <scope>NUCLEOTIDE SEQUENCE [LARGE SCALE GENOMIC DNA]</scope>
    <source>
        <strain evidence="2">JCM 17925</strain>
    </source>
</reference>
<evidence type="ECO:0000313" key="1">
    <source>
        <dbReference type="EMBL" id="GAA4420276.1"/>
    </source>
</evidence>
<gene>
    <name evidence="1" type="ORF">GCM10023187_55440</name>
</gene>
<dbReference type="EMBL" id="BAABHB010000020">
    <property type="protein sequence ID" value="GAA4420276.1"/>
    <property type="molecule type" value="Genomic_DNA"/>
</dbReference>
<accession>A0ABP8L0Q2</accession>
<keyword evidence="2" id="KW-1185">Reference proteome</keyword>
<proteinExistence type="predicted"/>
<sequence length="113" mass="12133">MGARVLQMHKSNPYKSQIQARTVPAFTPSDFMLHQVAVLPTVGIRVLLALAARLQPDGSVNAPLTELAEVICTNASYANKGLLALAQKGVITKRAPGQYWVNPEVVKPVTATI</sequence>
<evidence type="ECO:0000313" key="2">
    <source>
        <dbReference type="Proteomes" id="UP001500936"/>
    </source>
</evidence>
<name>A0ABP8L0Q2_9BACT</name>